<sequence length="209" mass="23742">MQHVENVNHTSPCLSQVMECDLRKKISHAQEVFDQARHSLTYFSFQKQRLEDLMSQMAERLETVESSLSDLTEPSGPEDMIRVKDLQSALQQQRGDIDMARETLSSLCRSHPSQELTHMSSDLTLLAKRTEAAAQLSSRTRGTLQDALQLRFNKVVQEFNSWLSERKAELKECSDQSGDVTSLGNKVERLKVLSIIVNCYVLTLLLLLC</sequence>
<evidence type="ECO:0000313" key="7">
    <source>
        <dbReference type="Proteomes" id="UP000193380"/>
    </source>
</evidence>
<evidence type="ECO:0000313" key="6">
    <source>
        <dbReference type="EMBL" id="CDQ86086.1"/>
    </source>
</evidence>
<name>A0A060Y2W4_ONCMY</name>
<protein>
    <recommendedName>
        <fullName evidence="8">SYNE1</fullName>
    </recommendedName>
</protein>
<dbReference type="Gene3D" id="1.20.58.60">
    <property type="match status" value="1"/>
</dbReference>
<reference evidence="6" key="1">
    <citation type="journal article" date="2014" name="Nat. Commun.">
        <title>The rainbow trout genome provides novel insights into evolution after whole-genome duplication in vertebrates.</title>
        <authorList>
            <person name="Berthelot C."/>
            <person name="Brunet F."/>
            <person name="Chalopin D."/>
            <person name="Juanchich A."/>
            <person name="Bernard M."/>
            <person name="Noel B."/>
            <person name="Bento P."/>
            <person name="Da Silva C."/>
            <person name="Labadie K."/>
            <person name="Alberti A."/>
            <person name="Aury J.M."/>
            <person name="Louis A."/>
            <person name="Dehais P."/>
            <person name="Bardou P."/>
            <person name="Montfort J."/>
            <person name="Klopp C."/>
            <person name="Cabau C."/>
            <person name="Gaspin C."/>
            <person name="Thorgaard G.H."/>
            <person name="Boussaha M."/>
            <person name="Quillet E."/>
            <person name="Guyomard R."/>
            <person name="Galiana D."/>
            <person name="Bobe J."/>
            <person name="Volff J.N."/>
            <person name="Genet C."/>
            <person name="Wincker P."/>
            <person name="Jaillon O."/>
            <person name="Roest Crollius H."/>
            <person name="Guiguen Y."/>
        </authorList>
    </citation>
    <scope>NUCLEOTIDE SEQUENCE [LARGE SCALE GENOMIC DNA]</scope>
</reference>
<dbReference type="STRING" id="8022.A0A060Y2W4"/>
<dbReference type="EMBL" id="FR907099">
    <property type="protein sequence ID" value="CDQ86086.1"/>
    <property type="molecule type" value="Genomic_DNA"/>
</dbReference>
<comment type="subcellular location">
    <subcellularLocation>
        <location evidence="1">Endomembrane system</location>
    </subcellularLocation>
</comment>
<dbReference type="Proteomes" id="UP000193380">
    <property type="component" value="Unassembled WGS sequence"/>
</dbReference>
<accession>A0A060Y2W4</accession>
<feature type="coiled-coil region" evidence="5">
    <location>
        <begin position="47"/>
        <end position="103"/>
    </location>
</feature>
<evidence type="ECO:0000256" key="1">
    <source>
        <dbReference type="ARBA" id="ARBA00004308"/>
    </source>
</evidence>
<evidence type="ECO:0000256" key="5">
    <source>
        <dbReference type="SAM" id="Coils"/>
    </source>
</evidence>
<evidence type="ECO:0000256" key="3">
    <source>
        <dbReference type="ARBA" id="ARBA00022737"/>
    </source>
</evidence>
<dbReference type="PANTHER" id="PTHR14514">
    <property type="entry name" value="PKA ANCHORING PROTEIN"/>
    <property type="match status" value="1"/>
</dbReference>
<dbReference type="PANTHER" id="PTHR14514:SF3">
    <property type="entry name" value="NESPRIN-1"/>
    <property type="match status" value="1"/>
</dbReference>
<reference evidence="6" key="2">
    <citation type="submission" date="2014-03" db="EMBL/GenBank/DDBJ databases">
        <authorList>
            <person name="Genoscope - CEA"/>
        </authorList>
    </citation>
    <scope>NUCLEOTIDE SEQUENCE</scope>
</reference>
<dbReference type="PaxDb" id="8022-A0A060Y2W4"/>
<gene>
    <name evidence="6" type="ORF">GSONMT00039811001</name>
</gene>
<evidence type="ECO:0000256" key="4">
    <source>
        <dbReference type="ARBA" id="ARBA00023136"/>
    </source>
</evidence>
<keyword evidence="3" id="KW-0677">Repeat</keyword>
<evidence type="ECO:0008006" key="8">
    <source>
        <dbReference type="Google" id="ProtNLM"/>
    </source>
</evidence>
<keyword evidence="2" id="KW-0597">Phosphoprotein</keyword>
<dbReference type="AlphaFoldDB" id="A0A060Y2W4"/>
<proteinExistence type="predicted"/>
<keyword evidence="4" id="KW-0472">Membrane</keyword>
<dbReference type="SUPFAM" id="SSF46966">
    <property type="entry name" value="Spectrin repeat"/>
    <property type="match status" value="1"/>
</dbReference>
<evidence type="ECO:0000256" key="2">
    <source>
        <dbReference type="ARBA" id="ARBA00022553"/>
    </source>
</evidence>
<organism evidence="6 7">
    <name type="scientific">Oncorhynchus mykiss</name>
    <name type="common">Rainbow trout</name>
    <name type="synonym">Salmo gairdneri</name>
    <dbReference type="NCBI Taxonomy" id="8022"/>
    <lineage>
        <taxon>Eukaryota</taxon>
        <taxon>Metazoa</taxon>
        <taxon>Chordata</taxon>
        <taxon>Craniata</taxon>
        <taxon>Vertebrata</taxon>
        <taxon>Euteleostomi</taxon>
        <taxon>Actinopterygii</taxon>
        <taxon>Neopterygii</taxon>
        <taxon>Teleostei</taxon>
        <taxon>Protacanthopterygii</taxon>
        <taxon>Salmoniformes</taxon>
        <taxon>Salmonidae</taxon>
        <taxon>Salmoninae</taxon>
        <taxon>Oncorhynchus</taxon>
    </lineage>
</organism>
<keyword evidence="5" id="KW-0175">Coiled coil</keyword>